<dbReference type="InterPro" id="IPR051236">
    <property type="entry name" value="HAT_RTT109-like"/>
</dbReference>
<organism evidence="3">
    <name type="scientific">Microvirga ossetica</name>
    <dbReference type="NCBI Taxonomy" id="1882682"/>
    <lineage>
        <taxon>Bacteria</taxon>
        <taxon>Pseudomonadati</taxon>
        <taxon>Pseudomonadota</taxon>
        <taxon>Alphaproteobacteria</taxon>
        <taxon>Hyphomicrobiales</taxon>
        <taxon>Methylobacteriaceae</taxon>
        <taxon>Microvirga</taxon>
    </lineage>
</organism>
<feature type="chain" id="PRO_5008536497" description="Altered inheritance of mitochondria protein 6" evidence="2">
    <location>
        <begin position="20"/>
        <end position="266"/>
    </location>
</feature>
<dbReference type="GO" id="GO:0008081">
    <property type="term" value="F:phosphoric diester hydrolase activity"/>
    <property type="evidence" value="ECO:0007669"/>
    <property type="project" value="InterPro"/>
</dbReference>
<dbReference type="RefSeq" id="WP_099514240.1">
    <property type="nucleotide sequence ID" value="NZ_CP016617.1"/>
</dbReference>
<dbReference type="PANTHER" id="PTHR31571">
    <property type="entry name" value="ALTERED INHERITANCE OF MITOCHONDRIA PROTEIN 6"/>
    <property type="match status" value="1"/>
</dbReference>
<dbReference type="OrthoDB" id="9794455at2"/>
<sequence length="266" mass="29249">MRALFLAAALALAPAMVSAADVKPLAQAHAHNDYEHQRPLLDALDHGFTGVEADIWLVNGKLLVAHEEAHIKPERTLEALYLEPLKKRVTANGGKVYPASEGFTLLIDLKTEGEPTYKALAEVLSKYPDILTVVRDGKVQAGAITAVVSGNRPKDYMLSEKVRFAGYDGRMPDLTSDMPASFMPLLSDNWTKVFTWKGEGEMPSAERAKLQDIVKTAHGKGWTLRFWATPDQPGPQREAIWKELKAASVDKINTDDLAGLQSFLSK</sequence>
<dbReference type="CDD" id="cd08577">
    <property type="entry name" value="PI-PLCc_GDPD_SF_unchar3"/>
    <property type="match status" value="1"/>
</dbReference>
<reference evidence="3" key="1">
    <citation type="submission" date="2016-07" db="EMBL/GenBank/DDBJ databases">
        <title>Microvirga ossetica sp. nov. a new species of rhizobia isolated from root nodules of the legume species Vicia alpestris Steven originated from North Ossetia region in the Caucasus.</title>
        <authorList>
            <person name="Safronova V.I."/>
            <person name="Kuznetsova I.G."/>
            <person name="Sazanova A.L."/>
            <person name="Belimov A."/>
            <person name="Andronov E."/>
            <person name="Osledkin Y.S."/>
            <person name="Onishchuk O.P."/>
            <person name="Kurchak O.N."/>
            <person name="Shaposhnikov A.I."/>
            <person name="Willems A."/>
            <person name="Tikhonovich I.A."/>
        </authorList>
    </citation>
    <scope>NUCLEOTIDE SEQUENCE [LARGE SCALE GENOMIC DNA]</scope>
    <source>
        <strain evidence="3">V5/3M</strain>
        <plasmid evidence="3">unnamed1</plasmid>
    </source>
</reference>
<accession>A0A1B2ETM1</accession>
<keyword evidence="3" id="KW-0614">Plasmid</keyword>
<dbReference type="PANTHER" id="PTHR31571:SF1">
    <property type="entry name" value="ALTERED INHERITANCE OF MITOCHONDRIA PROTEIN 6"/>
    <property type="match status" value="1"/>
</dbReference>
<dbReference type="InterPro" id="IPR039559">
    <property type="entry name" value="AIM6_PI-PLC-like_dom"/>
</dbReference>
<evidence type="ECO:0000256" key="2">
    <source>
        <dbReference type="SAM" id="SignalP"/>
    </source>
</evidence>
<evidence type="ECO:0000256" key="1">
    <source>
        <dbReference type="ARBA" id="ARBA00014286"/>
    </source>
</evidence>
<protein>
    <recommendedName>
        <fullName evidence="1">Altered inheritance of mitochondria protein 6</fullName>
    </recommendedName>
</protein>
<evidence type="ECO:0000313" key="3">
    <source>
        <dbReference type="EMBL" id="ANY83192.1"/>
    </source>
</evidence>
<dbReference type="GO" id="GO:0006629">
    <property type="term" value="P:lipid metabolic process"/>
    <property type="evidence" value="ECO:0007669"/>
    <property type="project" value="InterPro"/>
</dbReference>
<proteinExistence type="predicted"/>
<name>A0A1B2ETM1_9HYPH</name>
<keyword evidence="2" id="KW-0732">Signal</keyword>
<dbReference type="Gene3D" id="3.20.20.190">
    <property type="entry name" value="Phosphatidylinositol (PI) phosphodiesterase"/>
    <property type="match status" value="1"/>
</dbReference>
<dbReference type="AlphaFoldDB" id="A0A1B2ETM1"/>
<feature type="signal peptide" evidence="2">
    <location>
        <begin position="1"/>
        <end position="19"/>
    </location>
</feature>
<gene>
    <name evidence="3" type="ORF">BB934_33970</name>
</gene>
<dbReference type="SUPFAM" id="SSF51695">
    <property type="entry name" value="PLC-like phosphodiesterases"/>
    <property type="match status" value="1"/>
</dbReference>
<dbReference type="EMBL" id="CP016617">
    <property type="protein sequence ID" value="ANY83192.1"/>
    <property type="molecule type" value="Genomic_DNA"/>
</dbReference>
<dbReference type="InterPro" id="IPR017946">
    <property type="entry name" value="PLC-like_Pdiesterase_TIM-brl"/>
</dbReference>
<geneLocation type="plasmid" evidence="3">
    <name>unnamed1</name>
</geneLocation>
<dbReference type="KEGG" id="moc:BB934_33970"/>